<reference evidence="5" key="1">
    <citation type="submission" date="2025-08" db="UniProtKB">
        <authorList>
            <consortium name="Ensembl"/>
        </authorList>
    </citation>
    <scope>IDENTIFICATION</scope>
</reference>
<keyword evidence="6" id="KW-1185">Reference proteome</keyword>
<dbReference type="PANTHER" id="PTHR23150">
    <property type="entry name" value="SULFATASE MODIFYING FACTOR 1, 2"/>
    <property type="match status" value="1"/>
</dbReference>
<evidence type="ECO:0000259" key="4">
    <source>
        <dbReference type="Pfam" id="PF03781"/>
    </source>
</evidence>
<dbReference type="InterPro" id="IPR051043">
    <property type="entry name" value="Sulfatase_Mod_Factor_Kinase"/>
</dbReference>
<dbReference type="PANTHER" id="PTHR23150:SF33">
    <property type="entry name" value="INACTIVE C-ALPHA-FORMYLGLYCINE-GENERATING ENZYME 2"/>
    <property type="match status" value="1"/>
</dbReference>
<comment type="similarity">
    <text evidence="2">Belongs to the sulfatase-modifying factor family.</text>
</comment>
<dbReference type="GeneTree" id="ENSGT00390000008983"/>
<dbReference type="Gene3D" id="3.90.1580.10">
    <property type="entry name" value="paralog of FGE (formylglycine-generating enzyme)"/>
    <property type="match status" value="2"/>
</dbReference>
<comment type="subcellular location">
    <subcellularLocation>
        <location evidence="1">Endoplasmic reticulum lumen</location>
    </subcellularLocation>
</comment>
<dbReference type="AlphaFoldDB" id="A0A3Q3KSL9"/>
<feature type="compositionally biased region" description="Polar residues" evidence="3">
    <location>
        <begin position="147"/>
        <end position="157"/>
    </location>
</feature>
<accession>A0A3Q3KSL9</accession>
<sequence length="180" mass="19770">MVNIPGGKMIMGSSAADGRDGESPSREVELQDFTIDTYPVTNADFREFVRAFVFEDFVSDDLKSKVTQKIEGAFPEKDTAEDGYHGISPVSAFPPQNSYGLYDMMGNTWEWTSTPFRSAQPMYVLRGASWIDTVDGSANHKARITTRMGNTPDSASDNLGFRCAADDGQKGGTKKDKTEL</sequence>
<dbReference type="Proteomes" id="UP000261660">
    <property type="component" value="Unplaced"/>
</dbReference>
<evidence type="ECO:0000256" key="2">
    <source>
        <dbReference type="ARBA" id="ARBA00005310"/>
    </source>
</evidence>
<protein>
    <submittedName>
        <fullName evidence="5">Sulfatase modifying factor 2</fullName>
    </submittedName>
</protein>
<proteinExistence type="inferred from homology"/>
<name>A0A3Q3KSL9_9LABR</name>
<dbReference type="Pfam" id="PF03781">
    <property type="entry name" value="FGE-sulfatase"/>
    <property type="match status" value="2"/>
</dbReference>
<dbReference type="Ensembl" id="ENSLBET00000000086.1">
    <property type="protein sequence ID" value="ENSLBEP00000000084.1"/>
    <property type="gene ID" value="ENSLBEG00000000035.1"/>
</dbReference>
<dbReference type="InterPro" id="IPR005532">
    <property type="entry name" value="SUMF_dom"/>
</dbReference>
<evidence type="ECO:0000256" key="1">
    <source>
        <dbReference type="ARBA" id="ARBA00004319"/>
    </source>
</evidence>
<reference evidence="5" key="2">
    <citation type="submission" date="2025-09" db="UniProtKB">
        <authorList>
            <consortium name="Ensembl"/>
        </authorList>
    </citation>
    <scope>IDENTIFICATION</scope>
</reference>
<dbReference type="SUPFAM" id="SSF56436">
    <property type="entry name" value="C-type lectin-like"/>
    <property type="match status" value="1"/>
</dbReference>
<dbReference type="GO" id="GO:0005788">
    <property type="term" value="C:endoplasmic reticulum lumen"/>
    <property type="evidence" value="ECO:0007669"/>
    <property type="project" value="UniProtKB-SubCell"/>
</dbReference>
<organism evidence="5 6">
    <name type="scientific">Labrus bergylta</name>
    <name type="common">ballan wrasse</name>
    <dbReference type="NCBI Taxonomy" id="56723"/>
    <lineage>
        <taxon>Eukaryota</taxon>
        <taxon>Metazoa</taxon>
        <taxon>Chordata</taxon>
        <taxon>Craniata</taxon>
        <taxon>Vertebrata</taxon>
        <taxon>Euteleostomi</taxon>
        <taxon>Actinopterygii</taxon>
        <taxon>Neopterygii</taxon>
        <taxon>Teleostei</taxon>
        <taxon>Neoteleostei</taxon>
        <taxon>Acanthomorphata</taxon>
        <taxon>Eupercaria</taxon>
        <taxon>Labriformes</taxon>
        <taxon>Labridae</taxon>
        <taxon>Labrus</taxon>
    </lineage>
</organism>
<dbReference type="InterPro" id="IPR016187">
    <property type="entry name" value="CTDL_fold"/>
</dbReference>
<evidence type="ECO:0000313" key="5">
    <source>
        <dbReference type="Ensembl" id="ENSLBEP00000000084.1"/>
    </source>
</evidence>
<dbReference type="InterPro" id="IPR042095">
    <property type="entry name" value="SUMF_sf"/>
</dbReference>
<feature type="domain" description="Sulfatase-modifying factor enzyme-like" evidence="4">
    <location>
        <begin position="1"/>
        <end position="51"/>
    </location>
</feature>
<feature type="region of interest" description="Disordered" evidence="3">
    <location>
        <begin position="147"/>
        <end position="180"/>
    </location>
</feature>
<feature type="domain" description="Sulfatase-modifying factor enzyme-like" evidence="4">
    <location>
        <begin position="69"/>
        <end position="164"/>
    </location>
</feature>
<feature type="compositionally biased region" description="Basic and acidic residues" evidence="3">
    <location>
        <begin position="164"/>
        <end position="180"/>
    </location>
</feature>
<evidence type="ECO:0000256" key="3">
    <source>
        <dbReference type="SAM" id="MobiDB-lite"/>
    </source>
</evidence>
<evidence type="ECO:0000313" key="6">
    <source>
        <dbReference type="Proteomes" id="UP000261660"/>
    </source>
</evidence>